<evidence type="ECO:0000259" key="9">
    <source>
        <dbReference type="Pfam" id="PF25198"/>
    </source>
</evidence>
<keyword evidence="6" id="KW-0564">Palmitate</keyword>
<dbReference type="PANTHER" id="PTHR35789:SF1">
    <property type="entry name" value="SPORE GERMINATION PROTEIN B3"/>
    <property type="match status" value="1"/>
</dbReference>
<evidence type="ECO:0000256" key="4">
    <source>
        <dbReference type="ARBA" id="ARBA00022729"/>
    </source>
</evidence>
<dbReference type="InterPro" id="IPR008844">
    <property type="entry name" value="Spore_GerAC-like"/>
</dbReference>
<evidence type="ECO:0000256" key="3">
    <source>
        <dbReference type="ARBA" id="ARBA00022544"/>
    </source>
</evidence>
<dbReference type="NCBIfam" id="TIGR02887">
    <property type="entry name" value="spore_ger_x_C"/>
    <property type="match status" value="1"/>
</dbReference>
<keyword evidence="3" id="KW-0309">Germination</keyword>
<comment type="subcellular location">
    <subcellularLocation>
        <location evidence="1">Membrane</location>
        <topology evidence="1">Lipid-anchor</topology>
    </subcellularLocation>
</comment>
<gene>
    <name evidence="10" type="ORF">RQP52_36010</name>
</gene>
<dbReference type="EMBL" id="JAWCUD010000027">
    <property type="protein sequence ID" value="MDU0206468.1"/>
    <property type="molecule type" value="Genomic_DNA"/>
</dbReference>
<keyword evidence="7" id="KW-0449">Lipoprotein</keyword>
<organism evidence="10 11">
    <name type="scientific">Paenibacillus violae</name>
    <dbReference type="NCBI Taxonomy" id="3077234"/>
    <lineage>
        <taxon>Bacteria</taxon>
        <taxon>Bacillati</taxon>
        <taxon>Bacillota</taxon>
        <taxon>Bacilli</taxon>
        <taxon>Bacillales</taxon>
        <taxon>Paenibacillaceae</taxon>
        <taxon>Paenibacillus</taxon>
    </lineage>
</organism>
<accession>A0ABU3RQH3</accession>
<evidence type="ECO:0000256" key="2">
    <source>
        <dbReference type="ARBA" id="ARBA00007886"/>
    </source>
</evidence>
<dbReference type="Pfam" id="PF25198">
    <property type="entry name" value="Spore_GerAC_N"/>
    <property type="match status" value="1"/>
</dbReference>
<dbReference type="Gene3D" id="3.30.300.210">
    <property type="entry name" value="Nutrient germinant receptor protein C, domain 3"/>
    <property type="match status" value="1"/>
</dbReference>
<dbReference type="InterPro" id="IPR046953">
    <property type="entry name" value="Spore_GerAC-like_C"/>
</dbReference>
<protein>
    <submittedName>
        <fullName evidence="10">Ger(X)C family spore germination protein</fullName>
    </submittedName>
</protein>
<evidence type="ECO:0000256" key="5">
    <source>
        <dbReference type="ARBA" id="ARBA00023136"/>
    </source>
</evidence>
<feature type="domain" description="Spore germination protein N-terminal" evidence="9">
    <location>
        <begin position="24"/>
        <end position="195"/>
    </location>
</feature>
<evidence type="ECO:0000259" key="8">
    <source>
        <dbReference type="Pfam" id="PF05504"/>
    </source>
</evidence>
<dbReference type="InterPro" id="IPR038501">
    <property type="entry name" value="Spore_GerAC_C_sf"/>
</dbReference>
<evidence type="ECO:0000256" key="7">
    <source>
        <dbReference type="ARBA" id="ARBA00023288"/>
    </source>
</evidence>
<reference evidence="10 11" key="1">
    <citation type="submission" date="2023-10" db="EMBL/GenBank/DDBJ databases">
        <title>Paenibacillus strain PFR10 Genome sequencing and assembly.</title>
        <authorList>
            <person name="Kim I."/>
        </authorList>
    </citation>
    <scope>NUCLEOTIDE SEQUENCE [LARGE SCALE GENOMIC DNA]</scope>
    <source>
        <strain evidence="10 11">PFR10</strain>
    </source>
</reference>
<dbReference type="Pfam" id="PF05504">
    <property type="entry name" value="Spore_GerAC"/>
    <property type="match status" value="1"/>
</dbReference>
<evidence type="ECO:0000256" key="6">
    <source>
        <dbReference type="ARBA" id="ARBA00023139"/>
    </source>
</evidence>
<sequence>MTYSTCTRLLLSIVLLTACTGCWDYMEYESLALVRAIGIDIDKTGKVLLTYEIIQTRKKNKDGGNASLVIQGTGKTVPEAFDNIQTMVPGSLFLGYATTVIISEGAAKQQLKNILDIFFITPSIRESIFIAFTKEKPERILRVSEGKTGIMVGEALVDFFKVTTLSGLSFPVRLREFNKMLMAEGIEPVAPLVKINGDAKLQVSDMMVFKGFKLAGVLDGNETKGAGRITNQKIQELSEVSITEPDSGDSVSAAFRLQDNKTKIKIKTGSEVPEVFISTKATATMVQFDGNIGAITQEILQACERKLEGNVKKELEAAITKAQKENSDFLRIGLHFYQQHRKEWRHTFKPKWDEVFPVVPIHINVKVKILNSGTKVIPLSEQ</sequence>
<keyword evidence="5" id="KW-0472">Membrane</keyword>
<keyword evidence="4" id="KW-0732">Signal</keyword>
<comment type="caution">
    <text evidence="10">The sequence shown here is derived from an EMBL/GenBank/DDBJ whole genome shotgun (WGS) entry which is preliminary data.</text>
</comment>
<keyword evidence="11" id="KW-1185">Reference proteome</keyword>
<dbReference type="InterPro" id="IPR057336">
    <property type="entry name" value="GerAC_N"/>
</dbReference>
<evidence type="ECO:0000313" key="11">
    <source>
        <dbReference type="Proteomes" id="UP001260980"/>
    </source>
</evidence>
<dbReference type="RefSeq" id="WP_315956259.1">
    <property type="nucleotide sequence ID" value="NZ_JAWCUD010000027.1"/>
</dbReference>
<evidence type="ECO:0000256" key="1">
    <source>
        <dbReference type="ARBA" id="ARBA00004635"/>
    </source>
</evidence>
<dbReference type="Proteomes" id="UP001260980">
    <property type="component" value="Unassembled WGS sequence"/>
</dbReference>
<comment type="similarity">
    <text evidence="2">Belongs to the GerABKC lipoprotein family.</text>
</comment>
<evidence type="ECO:0000313" key="10">
    <source>
        <dbReference type="EMBL" id="MDU0206468.1"/>
    </source>
</evidence>
<dbReference type="PANTHER" id="PTHR35789">
    <property type="entry name" value="SPORE GERMINATION PROTEIN B3"/>
    <property type="match status" value="1"/>
</dbReference>
<name>A0ABU3RQH3_9BACL</name>
<proteinExistence type="inferred from homology"/>
<feature type="domain" description="Spore germination GerAC-like C-terminal" evidence="8">
    <location>
        <begin position="205"/>
        <end position="373"/>
    </location>
</feature>